<sequence>MADAQSEIFNQIRDFNVRMKKLSELFESLKSGEPAEELLELIPEYVEAQKEN</sequence>
<name>A0AC34QLX9_9BILA</name>
<evidence type="ECO:0000313" key="2">
    <source>
        <dbReference type="WBParaSite" id="JU765_v2.g17543.t1"/>
    </source>
</evidence>
<dbReference type="WBParaSite" id="JU765_v2.g17543.t1">
    <property type="protein sequence ID" value="JU765_v2.g17543.t1"/>
    <property type="gene ID" value="JU765_v2.g17543"/>
</dbReference>
<evidence type="ECO:0000313" key="1">
    <source>
        <dbReference type="Proteomes" id="UP000887576"/>
    </source>
</evidence>
<organism evidence="1 2">
    <name type="scientific">Panagrolaimus sp. JU765</name>
    <dbReference type="NCBI Taxonomy" id="591449"/>
    <lineage>
        <taxon>Eukaryota</taxon>
        <taxon>Metazoa</taxon>
        <taxon>Ecdysozoa</taxon>
        <taxon>Nematoda</taxon>
        <taxon>Chromadorea</taxon>
        <taxon>Rhabditida</taxon>
        <taxon>Tylenchina</taxon>
        <taxon>Panagrolaimomorpha</taxon>
        <taxon>Panagrolaimoidea</taxon>
        <taxon>Panagrolaimidae</taxon>
        <taxon>Panagrolaimus</taxon>
    </lineage>
</organism>
<dbReference type="Proteomes" id="UP000887576">
    <property type="component" value="Unplaced"/>
</dbReference>
<proteinExistence type="predicted"/>
<reference evidence="2" key="1">
    <citation type="submission" date="2022-11" db="UniProtKB">
        <authorList>
            <consortium name="WormBaseParasite"/>
        </authorList>
    </citation>
    <scope>IDENTIFICATION</scope>
</reference>
<protein>
    <submittedName>
        <fullName evidence="2">Uncharacterized protein</fullName>
    </submittedName>
</protein>
<accession>A0AC34QLX9</accession>